<dbReference type="EMBL" id="GG738848">
    <property type="protein sequence ID" value="EFC49180.1"/>
    <property type="molecule type" value="Genomic_DNA"/>
</dbReference>
<keyword evidence="5 6" id="KW-0472">Membrane</keyword>
<keyword evidence="3 6" id="KW-0812">Transmembrane</keyword>
<dbReference type="OMA" id="MSSFACC"/>
<feature type="non-terminal residue" evidence="7">
    <location>
        <position position="1"/>
    </location>
</feature>
<proteinExistence type="inferred from homology"/>
<evidence type="ECO:0000256" key="4">
    <source>
        <dbReference type="ARBA" id="ARBA00022989"/>
    </source>
</evidence>
<evidence type="ECO:0000256" key="1">
    <source>
        <dbReference type="ARBA" id="ARBA00004141"/>
    </source>
</evidence>
<dbReference type="KEGG" id="ngr:NAEGRDRAFT_30273"/>
<dbReference type="VEuPathDB" id="AmoebaDB:NAEGRDRAFT_30273"/>
<dbReference type="Proteomes" id="UP000006671">
    <property type="component" value="Unassembled WGS sequence"/>
</dbReference>
<dbReference type="OrthoDB" id="30881at2759"/>
<dbReference type="Pfam" id="PF01940">
    <property type="entry name" value="DUF92"/>
    <property type="match status" value="1"/>
</dbReference>
<evidence type="ECO:0000256" key="5">
    <source>
        <dbReference type="ARBA" id="ARBA00023136"/>
    </source>
</evidence>
<dbReference type="RefSeq" id="XP_002681924.1">
    <property type="nucleotide sequence ID" value="XM_002681878.1"/>
</dbReference>
<feature type="transmembrane region" description="Helical" evidence="6">
    <location>
        <begin position="127"/>
        <end position="149"/>
    </location>
</feature>
<dbReference type="GO" id="GO:0016020">
    <property type="term" value="C:membrane"/>
    <property type="evidence" value="ECO:0007669"/>
    <property type="project" value="UniProtKB-SubCell"/>
</dbReference>
<protein>
    <submittedName>
        <fullName evidence="7">Predicted protein</fullName>
    </submittedName>
</protein>
<feature type="transmembrane region" description="Helical" evidence="6">
    <location>
        <begin position="213"/>
        <end position="239"/>
    </location>
</feature>
<evidence type="ECO:0000256" key="6">
    <source>
        <dbReference type="SAM" id="Phobius"/>
    </source>
</evidence>
<reference evidence="7 8" key="1">
    <citation type="journal article" date="2010" name="Cell">
        <title>The genome of Naegleria gruberi illuminates early eukaryotic versatility.</title>
        <authorList>
            <person name="Fritz-Laylin L.K."/>
            <person name="Prochnik S.E."/>
            <person name="Ginger M.L."/>
            <person name="Dacks J.B."/>
            <person name="Carpenter M.L."/>
            <person name="Field M.C."/>
            <person name="Kuo A."/>
            <person name="Paredez A."/>
            <person name="Chapman J."/>
            <person name="Pham J."/>
            <person name="Shu S."/>
            <person name="Neupane R."/>
            <person name="Cipriano M."/>
            <person name="Mancuso J."/>
            <person name="Tu H."/>
            <person name="Salamov A."/>
            <person name="Lindquist E."/>
            <person name="Shapiro H."/>
            <person name="Lucas S."/>
            <person name="Grigoriev I.V."/>
            <person name="Cande W.Z."/>
            <person name="Fulton C."/>
            <person name="Rokhsar D.S."/>
            <person name="Dawson S.C."/>
        </authorList>
    </citation>
    <scope>NUCLEOTIDE SEQUENCE [LARGE SCALE GENOMIC DNA]</scope>
    <source>
        <strain evidence="7 8">NEG-M</strain>
    </source>
</reference>
<keyword evidence="4 6" id="KW-1133">Transmembrane helix</keyword>
<dbReference type="InterPro" id="IPR002794">
    <property type="entry name" value="DUF92_TMEM19"/>
</dbReference>
<evidence type="ECO:0000256" key="3">
    <source>
        <dbReference type="ARBA" id="ARBA00022692"/>
    </source>
</evidence>
<organism evidence="8">
    <name type="scientific">Naegleria gruberi</name>
    <name type="common">Amoeba</name>
    <dbReference type="NCBI Taxonomy" id="5762"/>
    <lineage>
        <taxon>Eukaryota</taxon>
        <taxon>Discoba</taxon>
        <taxon>Heterolobosea</taxon>
        <taxon>Tetramitia</taxon>
        <taxon>Eutetramitia</taxon>
        <taxon>Vahlkampfiidae</taxon>
        <taxon>Naegleria</taxon>
    </lineage>
</organism>
<feature type="transmembrane region" description="Helical" evidence="6">
    <location>
        <begin position="170"/>
        <end position="193"/>
    </location>
</feature>
<dbReference type="STRING" id="5762.D2V1L0"/>
<gene>
    <name evidence="7" type="ORF">NAEGRDRAFT_30273</name>
</gene>
<keyword evidence="8" id="KW-1185">Reference proteome</keyword>
<comment type="similarity">
    <text evidence="2">Belongs to the TMEM19 family.</text>
</comment>
<dbReference type="PANTHER" id="PTHR13353">
    <property type="entry name" value="TRANSMEMBRANE PROTEIN 19"/>
    <property type="match status" value="1"/>
</dbReference>
<evidence type="ECO:0000313" key="7">
    <source>
        <dbReference type="EMBL" id="EFC49180.1"/>
    </source>
</evidence>
<evidence type="ECO:0000313" key="8">
    <source>
        <dbReference type="Proteomes" id="UP000006671"/>
    </source>
</evidence>
<dbReference type="PANTHER" id="PTHR13353:SF5">
    <property type="entry name" value="TRANSMEMBRANE PROTEIN 19"/>
    <property type="match status" value="1"/>
</dbReference>
<dbReference type="AlphaFoldDB" id="D2V1L0"/>
<feature type="transmembrane region" description="Helical" evidence="6">
    <location>
        <begin position="31"/>
        <end position="58"/>
    </location>
</feature>
<comment type="subcellular location">
    <subcellularLocation>
        <location evidence="1">Membrane</location>
        <topology evidence="1">Multi-pass membrane protein</topology>
    </subcellularLocation>
</comment>
<name>D2V1L0_NAEGR</name>
<dbReference type="GeneID" id="8855182"/>
<sequence>NMFLGKVVIALFLSLYIAIRGYRKKSLDFSGAFAALFVGFVSVVGGFSWTVILLFFFFSSSALTKYKADIKRKREDGYKEGGQRNFEQVIANGFFPTFICLLFQVFSRLEVHRYLYGNFYYFNAKDYPLKTFLLVCYLCCYIANTSDTWSSEYGILSKKEPIFILTLKKTFHGVNGGVSLSGYLASLMFGSMLVGNSNEILPLFTQLAVVLSYQYPIVVLCIFSALFGTTLDSVLGAIFEYSGFDEEKKIVVKQPGPNVKTISGLSWLNGNQVNFLSGCITGLGKYLIFHFYGG</sequence>
<dbReference type="InParanoid" id="D2V1L0"/>
<evidence type="ECO:0000256" key="2">
    <source>
        <dbReference type="ARBA" id="ARBA00009012"/>
    </source>
</evidence>
<dbReference type="eggNOG" id="KOG4491">
    <property type="taxonomic scope" value="Eukaryota"/>
</dbReference>
<accession>D2V1L0</accession>
<feature type="transmembrane region" description="Helical" evidence="6">
    <location>
        <begin position="89"/>
        <end position="107"/>
    </location>
</feature>